<comment type="caution">
    <text evidence="2">The sequence shown here is derived from an EMBL/GenBank/DDBJ whole genome shotgun (WGS) entry which is preliminary data.</text>
</comment>
<evidence type="ECO:0000313" key="3">
    <source>
        <dbReference type="Proteomes" id="UP001156691"/>
    </source>
</evidence>
<proteinExistence type="predicted"/>
<dbReference type="Proteomes" id="UP001156691">
    <property type="component" value="Unassembled WGS sequence"/>
</dbReference>
<sequence length="1103" mass="118147">MLQFAKIFIGDVVTVGSDQAILAAVVAHFEATSTPAVILTNVNLGGRQLDCVAVTATRAVVLEAKGYHRRLRGGPNGAWEVELAGGAWKAIQSPYLQVLGGRHALRDAMAMFDGGSVPYPDAAVVFAPTIGPNSQLSSDFKVAIRGLDELPSELSQGGAQGWPLDKWEAFARHHRLNEVPDVATACSPVLAEAHALLARYASGFLRTYRPLTTGIVDALWENGEASVTSDQLMSHLTRGGDAYLLGPSGCGKSMTAYGAAAGFAEKGGVPIAVAAKNFSVSMNALLDDEVHQIVDADAGQLISAAARLDRPLMLLLDGLNECSDTQRGDVVRRSAAFARRYAAGITVTTQAVVERSDLLPLDTYVVVAPGLDVKLAIARQAAEGQALPASAIELLNVVGTCLEAGVVGRLGTKVGAEVSRFGLLDLYVRERLGDGAADGVTRLAAIAGWMAERITFSISRRDVERLADSSSRTLADRLVAAHVLVIRGERISFQHDLYMDAYAAEAAIRAVGNDAQGIANALGHPVHAKRKEFILGAIDDPVLLEEVFAVLADPELILSCLAGRCGRRAREWAEAGTLRALTMMAEEIDGVRLVIEGEKTWSVGFEPSGVAWTAGERAFVYALPSQVVAGHHLETMLALVARMDRRLASERVRLGEEAAVKNIGLRGESFYAAYVSQMSGIPALSHVSSRIGLVPWHANEAIGPRLLELLRDPNLSMGQAYFLLSLFHRNGKYDTAAAVAMADLIDRFWKGAPYHFKLDLIDHAGWCRPAADAAREALIAKIDALPTEPHIFLSTSVVDALQHLGGLEAGEREHEEVVRNEIAQCLAAPEDPDMQAAAFGVYSACMDHLYSNAYAAVFNALPPEDRATMLTMAARGAGDDSFFLSPLIVETASLSDKLATEALQRFLAPPRKDSFNPGDAIQAFTLAHLAYGQNGLALPRRRDDENDPAGAALSACGTILYWMNRIDQSVDDQMAGSSAARTYLHGGRGAAVLNCLRLTERVYIEGWRRTAGLPPVTQSIAEFVPQEALALAKRALAEPSALKGYFAHYYQRDRFDDLGYAVGLIGRFGTTADIPLLRKLAALEELSGGAIAGIRSIEERSAL</sequence>
<name>A0ABQ5WAA6_9HYPH</name>
<evidence type="ECO:0000313" key="2">
    <source>
        <dbReference type="EMBL" id="GLQ56663.1"/>
    </source>
</evidence>
<keyword evidence="3" id="KW-1185">Reference proteome</keyword>
<gene>
    <name evidence="2" type="ORF">GCM10010862_39220</name>
</gene>
<protein>
    <recommendedName>
        <fullName evidence="1">NERD domain-containing protein</fullName>
    </recommendedName>
</protein>
<dbReference type="InterPro" id="IPR027417">
    <property type="entry name" value="P-loop_NTPase"/>
</dbReference>
<dbReference type="EMBL" id="BSNS01000021">
    <property type="protein sequence ID" value="GLQ56663.1"/>
    <property type="molecule type" value="Genomic_DNA"/>
</dbReference>
<dbReference type="InterPro" id="IPR011528">
    <property type="entry name" value="NERD"/>
</dbReference>
<accession>A0ABQ5WAA6</accession>
<feature type="domain" description="NERD" evidence="1">
    <location>
        <begin position="33"/>
        <end position="126"/>
    </location>
</feature>
<dbReference type="RefSeq" id="WP_284342074.1">
    <property type="nucleotide sequence ID" value="NZ_BSNS01000021.1"/>
</dbReference>
<evidence type="ECO:0000259" key="1">
    <source>
        <dbReference type="Pfam" id="PF08378"/>
    </source>
</evidence>
<dbReference type="Pfam" id="PF08378">
    <property type="entry name" value="NERD"/>
    <property type="match status" value="1"/>
</dbReference>
<organism evidence="2 3">
    <name type="scientific">Devosia nitrariae</name>
    <dbReference type="NCBI Taxonomy" id="2071872"/>
    <lineage>
        <taxon>Bacteria</taxon>
        <taxon>Pseudomonadati</taxon>
        <taxon>Pseudomonadota</taxon>
        <taxon>Alphaproteobacteria</taxon>
        <taxon>Hyphomicrobiales</taxon>
        <taxon>Devosiaceae</taxon>
        <taxon>Devosia</taxon>
    </lineage>
</organism>
<dbReference type="SUPFAM" id="SSF52540">
    <property type="entry name" value="P-loop containing nucleoside triphosphate hydrolases"/>
    <property type="match status" value="1"/>
</dbReference>
<reference evidence="3" key="1">
    <citation type="journal article" date="2019" name="Int. J. Syst. Evol. Microbiol.">
        <title>The Global Catalogue of Microorganisms (GCM) 10K type strain sequencing project: providing services to taxonomists for standard genome sequencing and annotation.</title>
        <authorList>
            <consortium name="The Broad Institute Genomics Platform"/>
            <consortium name="The Broad Institute Genome Sequencing Center for Infectious Disease"/>
            <person name="Wu L."/>
            <person name="Ma J."/>
        </authorList>
    </citation>
    <scope>NUCLEOTIDE SEQUENCE [LARGE SCALE GENOMIC DNA]</scope>
    <source>
        <strain evidence="3">NBRC 112416</strain>
    </source>
</reference>